<evidence type="ECO:0000313" key="3">
    <source>
        <dbReference type="Proteomes" id="UP000422108"/>
    </source>
</evidence>
<reference evidence="2 3" key="1">
    <citation type="submission" date="2019-11" db="EMBL/GenBank/DDBJ databases">
        <title>Comparative genomics of hydrocarbon-degrading Desulfosarcina strains.</title>
        <authorList>
            <person name="Watanabe M."/>
            <person name="Kojima H."/>
            <person name="Fukui M."/>
        </authorList>
    </citation>
    <scope>NUCLEOTIDE SEQUENCE [LARGE SCALE GENOMIC DNA]</scope>
    <source>
        <strain evidence="3">oXyS1</strain>
    </source>
</reference>
<keyword evidence="1" id="KW-1133">Transmembrane helix</keyword>
<evidence type="ECO:0000256" key="1">
    <source>
        <dbReference type="SAM" id="Phobius"/>
    </source>
</evidence>
<organism evidence="2 3">
    <name type="scientific">Desulfosarcina ovata subsp. ovata</name>
    <dbReference type="NCBI Taxonomy" id="2752305"/>
    <lineage>
        <taxon>Bacteria</taxon>
        <taxon>Pseudomonadati</taxon>
        <taxon>Thermodesulfobacteriota</taxon>
        <taxon>Desulfobacteria</taxon>
        <taxon>Desulfobacterales</taxon>
        <taxon>Desulfosarcinaceae</taxon>
        <taxon>Desulfosarcina</taxon>
    </lineage>
</organism>
<dbReference type="AlphaFoldDB" id="A0A5K8AKU3"/>
<feature type="transmembrane region" description="Helical" evidence="1">
    <location>
        <begin position="12"/>
        <end position="38"/>
    </location>
</feature>
<name>A0A5K8AKU3_9BACT</name>
<dbReference type="EMBL" id="AP021879">
    <property type="protein sequence ID" value="BBO92194.1"/>
    <property type="molecule type" value="Genomic_DNA"/>
</dbReference>
<sequence>MRSITSSSFRARFFMILSAFVAISLLYVPIICASMVVAPSKIVVNSNTNTENYRKNNNDDNTVKAIIPYYLEEDEVVIEDPSGITMTISYDSGGDDEPTVSIVVDAISLRYCYIDDNLIIEFDREYIEGEVLDLSGTVDVVVDGTFYLEDQDEPKTVNETGAIFIYNPSAEK</sequence>
<gene>
    <name evidence="2" type="ORF">DSCOOX_53740</name>
</gene>
<evidence type="ECO:0000313" key="2">
    <source>
        <dbReference type="EMBL" id="BBO92194.1"/>
    </source>
</evidence>
<keyword evidence="1" id="KW-0812">Transmembrane</keyword>
<keyword evidence="1" id="KW-0472">Membrane</keyword>
<keyword evidence="3" id="KW-1185">Reference proteome</keyword>
<proteinExistence type="predicted"/>
<accession>A0A5K8AKU3</accession>
<protein>
    <submittedName>
        <fullName evidence="2">Uncharacterized protein</fullName>
    </submittedName>
</protein>
<dbReference type="Proteomes" id="UP000422108">
    <property type="component" value="Chromosome"/>
</dbReference>